<keyword evidence="10" id="KW-1185">Reference proteome</keyword>
<name>A0ABR6W4T2_9BACT</name>
<accession>A0ABR6W4T2</accession>
<feature type="transmembrane region" description="Helical" evidence="7">
    <location>
        <begin position="82"/>
        <end position="99"/>
    </location>
</feature>
<feature type="transmembrane region" description="Helical" evidence="7">
    <location>
        <begin position="160"/>
        <end position="180"/>
    </location>
</feature>
<feature type="transmembrane region" description="Helical" evidence="7">
    <location>
        <begin position="119"/>
        <end position="140"/>
    </location>
</feature>
<keyword evidence="3" id="KW-1003">Cell membrane</keyword>
<keyword evidence="6 7" id="KW-0472">Membrane</keyword>
<dbReference type="RefSeq" id="WP_186737352.1">
    <property type="nucleotide sequence ID" value="NZ_VFIA01000010.1"/>
</dbReference>
<evidence type="ECO:0000256" key="5">
    <source>
        <dbReference type="ARBA" id="ARBA00022989"/>
    </source>
</evidence>
<dbReference type="EMBL" id="VFIA01000010">
    <property type="protein sequence ID" value="MBC3791553.1"/>
    <property type="molecule type" value="Genomic_DNA"/>
</dbReference>
<dbReference type="Pfam" id="PF01757">
    <property type="entry name" value="Acyl_transf_3"/>
    <property type="match status" value="1"/>
</dbReference>
<dbReference type="PANTHER" id="PTHR40074:SF2">
    <property type="entry name" value="O-ACETYLTRANSFERASE WECH"/>
    <property type="match status" value="1"/>
</dbReference>
<evidence type="ECO:0000313" key="9">
    <source>
        <dbReference type="EMBL" id="MBC3791553.1"/>
    </source>
</evidence>
<feature type="domain" description="Acyltransferase 3" evidence="8">
    <location>
        <begin position="24"/>
        <end position="349"/>
    </location>
</feature>
<feature type="transmembrane region" description="Helical" evidence="7">
    <location>
        <begin position="24"/>
        <end position="45"/>
    </location>
</feature>
<feature type="transmembrane region" description="Helical" evidence="7">
    <location>
        <begin position="212"/>
        <end position="230"/>
    </location>
</feature>
<feature type="transmembrane region" description="Helical" evidence="7">
    <location>
        <begin position="187"/>
        <end position="206"/>
    </location>
</feature>
<keyword evidence="5 7" id="KW-1133">Transmembrane helix</keyword>
<feature type="transmembrane region" description="Helical" evidence="7">
    <location>
        <begin position="346"/>
        <end position="368"/>
    </location>
</feature>
<dbReference type="InterPro" id="IPR002656">
    <property type="entry name" value="Acyl_transf_3_dom"/>
</dbReference>
<feature type="transmembrane region" description="Helical" evidence="7">
    <location>
        <begin position="276"/>
        <end position="294"/>
    </location>
</feature>
<evidence type="ECO:0000313" key="10">
    <source>
        <dbReference type="Proteomes" id="UP000700732"/>
    </source>
</evidence>
<sequence>MPTTPQPIETSYNRSVSTKSDYSFISWVRIIAMFSIVAVHCITFPSPSSKLPIHAQANFPLFSLMTSDQATYLLVLEQCMRFGTLIFFMVSGFLVGVTLDNSSAWEYYKRRMNTIAIPFVIAFSLYCLYFLKSIFINIILGNTTPDLFYSTIDKVGLYLIYTPYWFIPTYFFSLAILLILRRHLLKPWLGIVLVSINLFYAFNVHLKWIEPRHSQAAIGFILYLWLGYIIARTDAISRSLALVSNSVLLGITILVFGVSLLEVYSLYSAGAWDPVNSLRLSNQLFAISLFFLLARNNYMHRLRFIKPRTESFGIYLYHMFFLVIVVRVLDYFPWLHQFNYQSTYSGFTLVLLSLARGILVLTLTLIFVKILAASRFRWLIGLHQVRQ</sequence>
<evidence type="ECO:0000256" key="2">
    <source>
        <dbReference type="ARBA" id="ARBA00007400"/>
    </source>
</evidence>
<dbReference type="Proteomes" id="UP000700732">
    <property type="component" value="Unassembled WGS sequence"/>
</dbReference>
<evidence type="ECO:0000256" key="6">
    <source>
        <dbReference type="ARBA" id="ARBA00023136"/>
    </source>
</evidence>
<keyword evidence="4 7" id="KW-0812">Transmembrane</keyword>
<evidence type="ECO:0000259" key="8">
    <source>
        <dbReference type="Pfam" id="PF01757"/>
    </source>
</evidence>
<evidence type="ECO:0000256" key="1">
    <source>
        <dbReference type="ARBA" id="ARBA00004651"/>
    </source>
</evidence>
<feature type="transmembrane region" description="Helical" evidence="7">
    <location>
        <begin position="242"/>
        <end position="264"/>
    </location>
</feature>
<feature type="transmembrane region" description="Helical" evidence="7">
    <location>
        <begin position="315"/>
        <end position="334"/>
    </location>
</feature>
<evidence type="ECO:0000256" key="3">
    <source>
        <dbReference type="ARBA" id="ARBA00022475"/>
    </source>
</evidence>
<evidence type="ECO:0000256" key="7">
    <source>
        <dbReference type="SAM" id="Phobius"/>
    </source>
</evidence>
<protein>
    <submittedName>
        <fullName evidence="9">Peptidoglycan/LPS O-acetylase OafA/YrhL</fullName>
    </submittedName>
</protein>
<reference evidence="9 10" key="1">
    <citation type="submission" date="2019-06" db="EMBL/GenBank/DDBJ databases">
        <title>Spirosoma utsteinense sp. nov. isolated from Antarctic ice-free soils.</title>
        <authorList>
            <person name="Tahon G."/>
        </authorList>
    </citation>
    <scope>NUCLEOTIDE SEQUENCE [LARGE SCALE GENOMIC DNA]</scope>
    <source>
        <strain evidence="9 10">LMG 31447</strain>
    </source>
</reference>
<evidence type="ECO:0000256" key="4">
    <source>
        <dbReference type="ARBA" id="ARBA00022692"/>
    </source>
</evidence>
<gene>
    <name evidence="9" type="ORF">FH603_2057</name>
</gene>
<proteinExistence type="inferred from homology"/>
<comment type="subcellular location">
    <subcellularLocation>
        <location evidence="1">Cell membrane</location>
        <topology evidence="1">Multi-pass membrane protein</topology>
    </subcellularLocation>
</comment>
<dbReference type="PANTHER" id="PTHR40074">
    <property type="entry name" value="O-ACETYLTRANSFERASE WECH"/>
    <property type="match status" value="1"/>
</dbReference>
<comment type="caution">
    <text evidence="9">The sequence shown here is derived from an EMBL/GenBank/DDBJ whole genome shotgun (WGS) entry which is preliminary data.</text>
</comment>
<comment type="similarity">
    <text evidence="2">Belongs to the acyltransferase 3 family.</text>
</comment>
<organism evidence="9 10">
    <name type="scientific">Spirosoma utsteinense</name>
    <dbReference type="NCBI Taxonomy" id="2585773"/>
    <lineage>
        <taxon>Bacteria</taxon>
        <taxon>Pseudomonadati</taxon>
        <taxon>Bacteroidota</taxon>
        <taxon>Cytophagia</taxon>
        <taxon>Cytophagales</taxon>
        <taxon>Cytophagaceae</taxon>
        <taxon>Spirosoma</taxon>
    </lineage>
</organism>